<evidence type="ECO:0000256" key="6">
    <source>
        <dbReference type="RuleBase" id="RU361135"/>
    </source>
</evidence>
<protein>
    <recommendedName>
        <fullName evidence="6">Acyl-homoserine-lactone synthase</fullName>
        <ecNumber evidence="6">2.3.1.184</ecNumber>
    </recommendedName>
    <alternativeName>
        <fullName evidence="6">Autoinducer synthesis protein</fullName>
    </alternativeName>
</protein>
<dbReference type="PANTHER" id="PTHR39322:SF1">
    <property type="entry name" value="ISOVALERYL-HOMOSERINE LACTONE SYNTHASE"/>
    <property type="match status" value="1"/>
</dbReference>
<keyword evidence="3 6" id="KW-0949">S-adenosyl-L-methionine</keyword>
<keyword evidence="2 6" id="KW-0808">Transferase</keyword>
<dbReference type="EMBL" id="JYFE01000016">
    <property type="protein sequence ID" value="KIT17652.1"/>
    <property type="molecule type" value="Genomic_DNA"/>
</dbReference>
<dbReference type="GO" id="GO:0009372">
    <property type="term" value="P:quorum sensing"/>
    <property type="evidence" value="ECO:0007669"/>
    <property type="project" value="UniProtKB-UniRule"/>
</dbReference>
<sequence>MLRYLYATDLERAPDLAAGMFRDRAAQFRDRLGWDVQVDALGWETDQYDVCDPLYVIATDRSGAHLGSLRFLPTTGPHMLAEVFPHLAPRIHDRDVWEATRFCLAPRSPLGTARLLLLAASQLGLSMGLTHALGVFDGAMPRVYRRLGWEPEVLGQAAGIAAGRWTFDPAIHDRLCHATGVSPQRARDWFEADLGHLPLPT</sequence>
<dbReference type="PROSITE" id="PS51187">
    <property type="entry name" value="AUTOINDUCER_SYNTH_2"/>
    <property type="match status" value="1"/>
</dbReference>
<evidence type="ECO:0000256" key="3">
    <source>
        <dbReference type="ARBA" id="ARBA00022691"/>
    </source>
</evidence>
<organism evidence="7 8">
    <name type="scientific">Jannaschia aquimarina</name>
    <dbReference type="NCBI Taxonomy" id="935700"/>
    <lineage>
        <taxon>Bacteria</taxon>
        <taxon>Pseudomonadati</taxon>
        <taxon>Pseudomonadota</taxon>
        <taxon>Alphaproteobacteria</taxon>
        <taxon>Rhodobacterales</taxon>
        <taxon>Roseobacteraceae</taxon>
        <taxon>Jannaschia</taxon>
    </lineage>
</organism>
<dbReference type="PANTHER" id="PTHR39322">
    <property type="entry name" value="ACYL-HOMOSERINE-LACTONE SYNTHASE"/>
    <property type="match status" value="1"/>
</dbReference>
<dbReference type="STRING" id="935700.jaqu_05430"/>
<reference evidence="7 8" key="1">
    <citation type="submission" date="2015-02" db="EMBL/GenBank/DDBJ databases">
        <title>Genome Sequence of Jannaschia aquimarina DSM28248, a member of the Roseobacter clade.</title>
        <authorList>
            <person name="Voget S."/>
            <person name="Daniel R."/>
        </authorList>
    </citation>
    <scope>NUCLEOTIDE SEQUENCE [LARGE SCALE GENOMIC DNA]</scope>
    <source>
        <strain evidence="7 8">GSW-M26</strain>
    </source>
</reference>
<evidence type="ECO:0000256" key="5">
    <source>
        <dbReference type="PROSITE-ProRule" id="PRU00533"/>
    </source>
</evidence>
<comment type="similarity">
    <text evidence="5 6">Belongs to the autoinducer synthase family.</text>
</comment>
<dbReference type="PATRIC" id="fig|935700.4.peg.575"/>
<evidence type="ECO:0000256" key="2">
    <source>
        <dbReference type="ARBA" id="ARBA00022679"/>
    </source>
</evidence>
<dbReference type="Proteomes" id="UP000032232">
    <property type="component" value="Unassembled WGS sequence"/>
</dbReference>
<evidence type="ECO:0000313" key="8">
    <source>
        <dbReference type="Proteomes" id="UP000032232"/>
    </source>
</evidence>
<accession>A0A0D1CS89</accession>
<evidence type="ECO:0000256" key="4">
    <source>
        <dbReference type="ARBA" id="ARBA00022929"/>
    </source>
</evidence>
<dbReference type="GO" id="GO:0061579">
    <property type="term" value="F:N-acyl homoserine lactone synthase activity"/>
    <property type="evidence" value="ECO:0007669"/>
    <property type="project" value="UniProtKB-UniRule"/>
</dbReference>
<dbReference type="AlphaFoldDB" id="A0A0D1CS89"/>
<dbReference type="EC" id="2.3.1.184" evidence="6"/>
<proteinExistence type="inferred from homology"/>
<comment type="caution">
    <text evidence="7">The sequence shown here is derived from an EMBL/GenBank/DDBJ whole genome shotgun (WGS) entry which is preliminary data.</text>
</comment>
<evidence type="ECO:0000256" key="1">
    <source>
        <dbReference type="ARBA" id="ARBA00022654"/>
    </source>
</evidence>
<keyword evidence="4 5" id="KW-0071">Autoinducer synthesis</keyword>
<dbReference type="PRINTS" id="PR01549">
    <property type="entry name" value="AUTOINDCRSYN"/>
</dbReference>
<dbReference type="RefSeq" id="WP_043917401.1">
    <property type="nucleotide sequence ID" value="NZ_FZPF01000002.1"/>
</dbReference>
<evidence type="ECO:0000313" key="7">
    <source>
        <dbReference type="EMBL" id="KIT17652.1"/>
    </source>
</evidence>
<dbReference type="Gene3D" id="3.40.630.30">
    <property type="match status" value="1"/>
</dbReference>
<gene>
    <name evidence="7" type="primary">lasI_1</name>
    <name evidence="7" type="ORF">jaqu_05430</name>
</gene>
<keyword evidence="7" id="KW-0012">Acyltransferase</keyword>
<name>A0A0D1CS89_9RHOB</name>
<keyword evidence="8" id="KW-1185">Reference proteome</keyword>
<keyword evidence="1 5" id="KW-0673">Quorum sensing</keyword>
<dbReference type="Pfam" id="PF00765">
    <property type="entry name" value="Autoind_synth"/>
    <property type="match status" value="1"/>
</dbReference>
<dbReference type="InterPro" id="IPR016181">
    <property type="entry name" value="Acyl_CoA_acyltransferase"/>
</dbReference>
<dbReference type="OrthoDB" id="6169313at2"/>
<dbReference type="InterPro" id="IPR001690">
    <property type="entry name" value="Autoind_synthase"/>
</dbReference>
<comment type="catalytic activity">
    <reaction evidence="6">
        <text>a fatty acyl-[ACP] + S-adenosyl-L-methionine = an N-acyl-L-homoserine lactone + S-methyl-5'-thioadenosine + holo-[ACP] + H(+)</text>
        <dbReference type="Rhea" id="RHEA:10096"/>
        <dbReference type="Rhea" id="RHEA-COMP:9685"/>
        <dbReference type="Rhea" id="RHEA-COMP:14125"/>
        <dbReference type="ChEBI" id="CHEBI:15378"/>
        <dbReference type="ChEBI" id="CHEBI:17509"/>
        <dbReference type="ChEBI" id="CHEBI:55474"/>
        <dbReference type="ChEBI" id="CHEBI:59789"/>
        <dbReference type="ChEBI" id="CHEBI:64479"/>
        <dbReference type="ChEBI" id="CHEBI:138651"/>
        <dbReference type="EC" id="2.3.1.184"/>
    </reaction>
</comment>
<dbReference type="GO" id="GO:0007165">
    <property type="term" value="P:signal transduction"/>
    <property type="evidence" value="ECO:0007669"/>
    <property type="project" value="TreeGrafter"/>
</dbReference>
<dbReference type="SUPFAM" id="SSF55729">
    <property type="entry name" value="Acyl-CoA N-acyltransferases (Nat)"/>
    <property type="match status" value="1"/>
</dbReference>